<dbReference type="Proteomes" id="UP000054166">
    <property type="component" value="Unassembled WGS sequence"/>
</dbReference>
<dbReference type="AlphaFoldDB" id="A0A0C3F3Z3"/>
<evidence type="ECO:0000256" key="1">
    <source>
        <dbReference type="SAM" id="Phobius"/>
    </source>
</evidence>
<evidence type="ECO:0000313" key="4">
    <source>
        <dbReference type="Proteomes" id="UP000054166"/>
    </source>
</evidence>
<dbReference type="OrthoDB" id="3258294at2759"/>
<reference evidence="4" key="2">
    <citation type="submission" date="2015-01" db="EMBL/GenBank/DDBJ databases">
        <title>Evolutionary Origins and Diversification of the Mycorrhizal Mutualists.</title>
        <authorList>
            <consortium name="DOE Joint Genome Institute"/>
            <consortium name="Mycorrhizal Genomics Consortium"/>
            <person name="Kohler A."/>
            <person name="Kuo A."/>
            <person name="Nagy L.G."/>
            <person name="Floudas D."/>
            <person name="Copeland A."/>
            <person name="Barry K.W."/>
            <person name="Cichocki N."/>
            <person name="Veneault-Fourrey C."/>
            <person name="LaButti K."/>
            <person name="Lindquist E.A."/>
            <person name="Lipzen A."/>
            <person name="Lundell T."/>
            <person name="Morin E."/>
            <person name="Murat C."/>
            <person name="Riley R."/>
            <person name="Ohm R."/>
            <person name="Sun H."/>
            <person name="Tunlid A."/>
            <person name="Henrissat B."/>
            <person name="Grigoriev I.V."/>
            <person name="Hibbett D.S."/>
            <person name="Martin F."/>
        </authorList>
    </citation>
    <scope>NUCLEOTIDE SEQUENCE [LARGE SCALE GENOMIC DNA]</scope>
    <source>
        <strain evidence="4">F 1598</strain>
    </source>
</reference>
<keyword evidence="1" id="KW-0472">Membrane</keyword>
<feature type="transmembrane region" description="Helical" evidence="1">
    <location>
        <begin position="331"/>
        <end position="352"/>
    </location>
</feature>
<dbReference type="InParanoid" id="A0A0C3F3Z3"/>
<organism evidence="3 4">
    <name type="scientific">Piloderma croceum (strain F 1598)</name>
    <dbReference type="NCBI Taxonomy" id="765440"/>
    <lineage>
        <taxon>Eukaryota</taxon>
        <taxon>Fungi</taxon>
        <taxon>Dikarya</taxon>
        <taxon>Basidiomycota</taxon>
        <taxon>Agaricomycotina</taxon>
        <taxon>Agaricomycetes</taxon>
        <taxon>Agaricomycetidae</taxon>
        <taxon>Atheliales</taxon>
        <taxon>Atheliaceae</taxon>
        <taxon>Piloderma</taxon>
    </lineage>
</organism>
<evidence type="ECO:0000259" key="2">
    <source>
        <dbReference type="Pfam" id="PF20151"/>
    </source>
</evidence>
<reference evidence="3 4" key="1">
    <citation type="submission" date="2014-04" db="EMBL/GenBank/DDBJ databases">
        <authorList>
            <consortium name="DOE Joint Genome Institute"/>
            <person name="Kuo A."/>
            <person name="Tarkka M."/>
            <person name="Buscot F."/>
            <person name="Kohler A."/>
            <person name="Nagy L.G."/>
            <person name="Floudas D."/>
            <person name="Copeland A."/>
            <person name="Barry K.W."/>
            <person name="Cichocki N."/>
            <person name="Veneault-Fourrey C."/>
            <person name="LaButti K."/>
            <person name="Lindquist E.A."/>
            <person name="Lipzen A."/>
            <person name="Lundell T."/>
            <person name="Morin E."/>
            <person name="Murat C."/>
            <person name="Sun H."/>
            <person name="Tunlid A."/>
            <person name="Henrissat B."/>
            <person name="Grigoriev I.V."/>
            <person name="Hibbett D.S."/>
            <person name="Martin F."/>
            <person name="Nordberg H.P."/>
            <person name="Cantor M.N."/>
            <person name="Hua S.X."/>
        </authorList>
    </citation>
    <scope>NUCLEOTIDE SEQUENCE [LARGE SCALE GENOMIC DNA]</scope>
    <source>
        <strain evidence="3 4">F 1598</strain>
    </source>
</reference>
<keyword evidence="1" id="KW-0812">Transmembrane</keyword>
<dbReference type="HOGENOM" id="CLU_035509_12_0_1"/>
<dbReference type="InterPro" id="IPR045340">
    <property type="entry name" value="DUF6533"/>
</dbReference>
<sequence length="391" mass="44355">MSAFSTTSYYPFDSEAPTVFRTYWMNNYLNVAFLTLLLFDHAITLDKEVEWIWTFAPMEIAKNSVLFQSLCYQSVDIVAFHTVLFLPFHIREYSLDHGISDLFINPPYHFSSMSYMSLQFAMWKPYALTSSCNFDDNYLSFIPVLGFCVAELLLATRVCSLCKLLITNELLRAKSTTITDDNGKVVTPTEIAAGFIDYFLLLPLKFVVWSLRGLVASGVIGGTVAEALYVRQWYGSYQVAGYTLHLRILLADGLCGAPDSRFVDLVINQYFRAAFLSVEGVLMLLTVYKLFSYRNRMNQTVAMLARDSIVYFIVIFACLILDILSDVDDNIIIGVTTPTQCITSIAVARMMMNIRGLIMNDLEHTVHLQTLRFATWTNADSEIQERTRGDA</sequence>
<feature type="transmembrane region" description="Helical" evidence="1">
    <location>
        <begin position="309"/>
        <end position="325"/>
    </location>
</feature>
<dbReference type="Pfam" id="PF20151">
    <property type="entry name" value="DUF6533"/>
    <property type="match status" value="1"/>
</dbReference>
<gene>
    <name evidence="3" type="ORF">PILCRDRAFT_14197</name>
</gene>
<dbReference type="EMBL" id="KN833056">
    <property type="protein sequence ID" value="KIM74759.1"/>
    <property type="molecule type" value="Genomic_DNA"/>
</dbReference>
<proteinExistence type="predicted"/>
<keyword evidence="4" id="KW-1185">Reference proteome</keyword>
<evidence type="ECO:0000313" key="3">
    <source>
        <dbReference type="EMBL" id="KIM74759.1"/>
    </source>
</evidence>
<accession>A0A0C3F3Z3</accession>
<feature type="transmembrane region" description="Helical" evidence="1">
    <location>
        <begin position="270"/>
        <end position="288"/>
    </location>
</feature>
<protein>
    <recommendedName>
        <fullName evidence="2">DUF6533 domain-containing protein</fullName>
    </recommendedName>
</protein>
<keyword evidence="1" id="KW-1133">Transmembrane helix</keyword>
<feature type="domain" description="DUF6533" evidence="2">
    <location>
        <begin position="28"/>
        <end position="67"/>
    </location>
</feature>
<name>A0A0C3F3Z3_PILCF</name>